<evidence type="ECO:0000313" key="6">
    <source>
        <dbReference type="EMBL" id="EFE78148.2"/>
    </source>
</evidence>
<dbReference type="PANTHER" id="PTHR43775:SF51">
    <property type="entry name" value="INACTIVE PHENOLPHTHIOCEROL SYNTHESIS POLYKETIDE SYNTHASE TYPE I PKS1-RELATED"/>
    <property type="match status" value="1"/>
</dbReference>
<evidence type="ECO:0000313" key="7">
    <source>
        <dbReference type="Proteomes" id="UP000003986"/>
    </source>
</evidence>
<feature type="domain" description="Carrier" evidence="5">
    <location>
        <begin position="1"/>
        <end position="66"/>
    </location>
</feature>
<dbReference type="AlphaFoldDB" id="D6AT71"/>
<dbReference type="Proteomes" id="UP000003986">
    <property type="component" value="Unassembled WGS sequence"/>
</dbReference>
<dbReference type="SMART" id="SM01294">
    <property type="entry name" value="PKS_PP_betabranch"/>
    <property type="match status" value="1"/>
</dbReference>
<dbReference type="GO" id="GO:0031177">
    <property type="term" value="F:phosphopantetheine binding"/>
    <property type="evidence" value="ECO:0007669"/>
    <property type="project" value="InterPro"/>
</dbReference>
<evidence type="ECO:0000256" key="2">
    <source>
        <dbReference type="ARBA" id="ARBA00022553"/>
    </source>
</evidence>
<dbReference type="InterPro" id="IPR050091">
    <property type="entry name" value="PKS_NRPS_Biosynth_Enz"/>
</dbReference>
<keyword evidence="1" id="KW-0596">Phosphopantetheine</keyword>
<keyword evidence="2" id="KW-0597">Phosphoprotein</keyword>
<dbReference type="EMBL" id="DS999644">
    <property type="protein sequence ID" value="EFE78148.2"/>
    <property type="molecule type" value="Genomic_DNA"/>
</dbReference>
<evidence type="ECO:0000256" key="3">
    <source>
        <dbReference type="ARBA" id="ARBA00022679"/>
    </source>
</evidence>
<dbReference type="GO" id="GO:0004312">
    <property type="term" value="F:fatty acid synthase activity"/>
    <property type="evidence" value="ECO:0007669"/>
    <property type="project" value="TreeGrafter"/>
</dbReference>
<dbReference type="SUPFAM" id="SSF47336">
    <property type="entry name" value="ACP-like"/>
    <property type="match status" value="1"/>
</dbReference>
<dbReference type="SMART" id="SM00823">
    <property type="entry name" value="PKS_PP"/>
    <property type="match status" value="1"/>
</dbReference>
<reference evidence="7" key="1">
    <citation type="submission" date="2008-10" db="EMBL/GenBank/DDBJ databases">
        <authorList>
            <person name="Molnar K."/>
        </authorList>
    </citation>
    <scope>NUCLEOTIDE SEQUENCE [LARGE SCALE GENOMIC DNA]</scope>
    <source>
        <strain evidence="7">NRRL 15998</strain>
    </source>
</reference>
<dbReference type="InterPro" id="IPR009081">
    <property type="entry name" value="PP-bd_ACP"/>
</dbReference>
<dbReference type="GO" id="GO:0006633">
    <property type="term" value="P:fatty acid biosynthetic process"/>
    <property type="evidence" value="ECO:0007669"/>
    <property type="project" value="TreeGrafter"/>
</dbReference>
<dbReference type="Pfam" id="PF00550">
    <property type="entry name" value="PP-binding"/>
    <property type="match status" value="1"/>
</dbReference>
<dbReference type="PROSITE" id="PS00012">
    <property type="entry name" value="PHOSPHOPANTETHEINE"/>
    <property type="match status" value="1"/>
</dbReference>
<dbReference type="InterPro" id="IPR036736">
    <property type="entry name" value="ACP-like_sf"/>
</dbReference>
<protein>
    <submittedName>
        <fullName evidence="6">Predicted protein</fullName>
    </submittedName>
</protein>
<dbReference type="InterPro" id="IPR020806">
    <property type="entry name" value="PKS_PP-bd"/>
</dbReference>
<dbReference type="GO" id="GO:0017000">
    <property type="term" value="P:antibiotic biosynthetic process"/>
    <property type="evidence" value="ECO:0007669"/>
    <property type="project" value="UniProtKB-ARBA"/>
</dbReference>
<sequence>MAVVLGHDSTSAVEPARAFKEVGFDSVTAVDLRNRLGSACGVRLPATVVFDHVSPQALAGHLWTLLCQGEGGALAGRPLTVELDRLEARIAGLTRDEVERTRVTTRLQALVAKLTETLAGGQGTAARDRLETATADDLFDLIDNELGAA</sequence>
<gene>
    <name evidence="6" type="ORF">SSGG_05515</name>
</gene>
<evidence type="ECO:0000256" key="1">
    <source>
        <dbReference type="ARBA" id="ARBA00022450"/>
    </source>
</evidence>
<name>D6AT71_STRFL</name>
<dbReference type="InterPro" id="IPR006162">
    <property type="entry name" value="Ppantetheine_attach_site"/>
</dbReference>
<dbReference type="PROSITE" id="PS50075">
    <property type="entry name" value="CARRIER"/>
    <property type="match status" value="1"/>
</dbReference>
<dbReference type="Gene3D" id="1.10.1200.10">
    <property type="entry name" value="ACP-like"/>
    <property type="match status" value="1"/>
</dbReference>
<proteinExistence type="predicted"/>
<accession>D6AT71</accession>
<evidence type="ECO:0000256" key="4">
    <source>
        <dbReference type="ARBA" id="ARBA00023268"/>
    </source>
</evidence>
<keyword evidence="4" id="KW-0511">Multifunctional enzyme</keyword>
<evidence type="ECO:0000259" key="5">
    <source>
        <dbReference type="PROSITE" id="PS50075"/>
    </source>
</evidence>
<keyword evidence="3" id="KW-0808">Transferase</keyword>
<reference evidence="7" key="2">
    <citation type="submission" date="2008-12" db="EMBL/GenBank/DDBJ databases">
        <title>Annotation of Streptomyces roseosporus strain NRRL 15998.</title>
        <authorList>
            <consortium name="The Broad Institute Genome Sequencing Platform"/>
            <consortium name="Broad Institute Microbial Sequencing Center"/>
            <person name="Fischbach M."/>
            <person name="Ward D."/>
            <person name="Young S."/>
            <person name="Kodira C.D."/>
            <person name="Zeng Q."/>
            <person name="Koehrsen M."/>
            <person name="Godfrey P."/>
            <person name="Alvarado L."/>
            <person name="Berlin A.M."/>
            <person name="Borenstein D."/>
            <person name="Chen Z."/>
            <person name="Engels R."/>
            <person name="Freedman E."/>
            <person name="Gellesch M."/>
            <person name="Goldberg J."/>
            <person name="Griggs A."/>
            <person name="Gujja S."/>
            <person name="Heiman D.I."/>
            <person name="Hepburn T.A."/>
            <person name="Howarth C."/>
            <person name="Jen D."/>
            <person name="Larson L."/>
            <person name="Lewis B."/>
            <person name="Mehta T."/>
            <person name="Park D."/>
            <person name="Pearson M."/>
            <person name="Roberts A."/>
            <person name="Saif S."/>
            <person name="Shea T.D."/>
            <person name="Shenoy N."/>
            <person name="Sisk P."/>
            <person name="Stolte C."/>
            <person name="Sykes S.N."/>
            <person name="Walk T."/>
            <person name="White J."/>
            <person name="Yandava C."/>
            <person name="Straight P."/>
            <person name="Clardy J."/>
            <person name="Hung D."/>
            <person name="Kolter R."/>
            <person name="Mekalanos J."/>
            <person name="Walker S."/>
            <person name="Walsh C.T."/>
            <person name="Wieland B.L.C."/>
            <person name="Ilzarbe M."/>
            <person name="Galagan J."/>
            <person name="Nusbaum C."/>
            <person name="Birren B."/>
        </authorList>
    </citation>
    <scope>NUCLEOTIDE SEQUENCE [LARGE SCALE GENOMIC DNA]</scope>
    <source>
        <strain evidence="7">NRRL 15998</strain>
    </source>
</reference>
<dbReference type="PANTHER" id="PTHR43775">
    <property type="entry name" value="FATTY ACID SYNTHASE"/>
    <property type="match status" value="1"/>
</dbReference>
<organism evidence="6 7">
    <name type="scientific">Streptomyces filamentosus NRRL 15998</name>
    <dbReference type="NCBI Taxonomy" id="457431"/>
    <lineage>
        <taxon>Bacteria</taxon>
        <taxon>Bacillati</taxon>
        <taxon>Actinomycetota</taxon>
        <taxon>Actinomycetes</taxon>
        <taxon>Kitasatosporales</taxon>
        <taxon>Streptomycetaceae</taxon>
        <taxon>Streptomyces</taxon>
    </lineage>
</organism>